<evidence type="ECO:0000313" key="2">
    <source>
        <dbReference type="EMBL" id="CAB3760610.1"/>
    </source>
</evidence>
<sequence>MNTRVNGLTEHPAAEYFVFASGVERHAQWLAGALAEAGTLEQVALEPAVFAQRIAVVNPPLVFVDFSGGHGAAASAAVQAARTASPELPVVAVGTLAEPDSALAALRAGVRDFIDLAAAPHDAHAIVRKVIDSIVAPVRRQGRLTVLLGARAGVGVSTLAAHLAVQLQRRGAAHRREALLFDLGLPAGDGTLLLDMQSELHLVDAVRNLRRFDQTFVHTALSHHGGGLAVIALPPDLAELRQVSCAALIGLLNRLRAFFDQQIVDLGGFPNSEFIANAVEAADETWLVCDQCVASIVSAAQMLDALRGAVPDFERLRHKLRLIVGRYEGELGLDAQQIAQRLGIEWLANLPDRRVALGRAANQGQLLVDAAPRDPYVRALDALAARLEDAPGARGAADGPNHAPRGGAHAPAGSTAAANVFGALRRLIPTSSKW</sequence>
<dbReference type="Proteomes" id="UP000494363">
    <property type="component" value="Unassembled WGS sequence"/>
</dbReference>
<dbReference type="GO" id="GO:0016887">
    <property type="term" value="F:ATP hydrolysis activity"/>
    <property type="evidence" value="ECO:0007669"/>
    <property type="project" value="TreeGrafter"/>
</dbReference>
<evidence type="ECO:0000256" key="1">
    <source>
        <dbReference type="SAM" id="MobiDB-lite"/>
    </source>
</evidence>
<dbReference type="RefSeq" id="WP_175228050.1">
    <property type="nucleotide sequence ID" value="NZ_CADIKH010000017.1"/>
</dbReference>
<reference evidence="2 3" key="1">
    <citation type="submission" date="2020-04" db="EMBL/GenBank/DDBJ databases">
        <authorList>
            <person name="De Canck E."/>
        </authorList>
    </citation>
    <scope>NUCLEOTIDE SEQUENCE [LARGE SCALE GENOMIC DNA]</scope>
    <source>
        <strain evidence="2 3">LMG 29542</strain>
    </source>
</reference>
<organism evidence="2 3">
    <name type="scientific">Paraburkholderia humisilvae</name>
    <dbReference type="NCBI Taxonomy" id="627669"/>
    <lineage>
        <taxon>Bacteria</taxon>
        <taxon>Pseudomonadati</taxon>
        <taxon>Pseudomonadota</taxon>
        <taxon>Betaproteobacteria</taxon>
        <taxon>Burkholderiales</taxon>
        <taxon>Burkholderiaceae</taxon>
        <taxon>Paraburkholderia</taxon>
    </lineage>
</organism>
<name>A0A6J5E2E3_9BURK</name>
<dbReference type="GO" id="GO:0005829">
    <property type="term" value="C:cytosol"/>
    <property type="evidence" value="ECO:0007669"/>
    <property type="project" value="TreeGrafter"/>
</dbReference>
<dbReference type="GO" id="GO:0009898">
    <property type="term" value="C:cytoplasmic side of plasma membrane"/>
    <property type="evidence" value="ECO:0007669"/>
    <property type="project" value="TreeGrafter"/>
</dbReference>
<dbReference type="GO" id="GO:0051782">
    <property type="term" value="P:negative regulation of cell division"/>
    <property type="evidence" value="ECO:0007669"/>
    <property type="project" value="TreeGrafter"/>
</dbReference>
<proteinExistence type="predicted"/>
<feature type="compositionally biased region" description="Low complexity" evidence="1">
    <location>
        <begin position="392"/>
        <end position="413"/>
    </location>
</feature>
<dbReference type="InterPro" id="IPR027417">
    <property type="entry name" value="P-loop_NTPase"/>
</dbReference>
<accession>A0A6J5E2E3</accession>
<keyword evidence="3" id="KW-1185">Reference proteome</keyword>
<dbReference type="Gene3D" id="3.40.50.2300">
    <property type="match status" value="1"/>
</dbReference>
<dbReference type="AlphaFoldDB" id="A0A6J5E2E3"/>
<dbReference type="EMBL" id="CADIKH010000017">
    <property type="protein sequence ID" value="CAB3760610.1"/>
    <property type="molecule type" value="Genomic_DNA"/>
</dbReference>
<evidence type="ECO:0008006" key="4">
    <source>
        <dbReference type="Google" id="ProtNLM"/>
    </source>
</evidence>
<dbReference type="PANTHER" id="PTHR43384">
    <property type="entry name" value="SEPTUM SITE-DETERMINING PROTEIN MIND HOMOLOG, CHLOROPLASTIC-RELATED"/>
    <property type="match status" value="1"/>
</dbReference>
<gene>
    <name evidence="2" type="ORF">LMG29542_03877</name>
</gene>
<protein>
    <recommendedName>
        <fullName evidence="4">Response regulatory domain-containing protein</fullName>
    </recommendedName>
</protein>
<dbReference type="InterPro" id="IPR050625">
    <property type="entry name" value="ParA/MinD_ATPase"/>
</dbReference>
<evidence type="ECO:0000313" key="3">
    <source>
        <dbReference type="Proteomes" id="UP000494363"/>
    </source>
</evidence>
<dbReference type="GO" id="GO:0005524">
    <property type="term" value="F:ATP binding"/>
    <property type="evidence" value="ECO:0007669"/>
    <property type="project" value="TreeGrafter"/>
</dbReference>
<feature type="region of interest" description="Disordered" evidence="1">
    <location>
        <begin position="391"/>
        <end position="413"/>
    </location>
</feature>
<dbReference type="Gene3D" id="3.40.50.300">
    <property type="entry name" value="P-loop containing nucleotide triphosphate hydrolases"/>
    <property type="match status" value="1"/>
</dbReference>
<dbReference type="SUPFAM" id="SSF52540">
    <property type="entry name" value="P-loop containing nucleoside triphosphate hydrolases"/>
    <property type="match status" value="1"/>
</dbReference>
<dbReference type="PANTHER" id="PTHR43384:SF13">
    <property type="entry name" value="SLR0110 PROTEIN"/>
    <property type="match status" value="1"/>
</dbReference>